<dbReference type="InterPro" id="IPR036249">
    <property type="entry name" value="Thioredoxin-like_sf"/>
</dbReference>
<dbReference type="Proteomes" id="UP001208041">
    <property type="component" value="Unassembled WGS sequence"/>
</dbReference>
<dbReference type="PANTHER" id="PTHR42852:SF18">
    <property type="entry name" value="CHROMOSOME UNDETERMINED SCAFFOLD_47, WHOLE GENOME SHOTGUN SEQUENCE"/>
    <property type="match status" value="1"/>
</dbReference>
<dbReference type="GO" id="GO:0015036">
    <property type="term" value="F:disulfide oxidoreductase activity"/>
    <property type="evidence" value="ECO:0007669"/>
    <property type="project" value="UniProtKB-ARBA"/>
</dbReference>
<evidence type="ECO:0000256" key="1">
    <source>
        <dbReference type="ARBA" id="ARBA00004196"/>
    </source>
</evidence>
<feature type="domain" description="Thioredoxin" evidence="5">
    <location>
        <begin position="34"/>
        <end position="180"/>
    </location>
</feature>
<dbReference type="Pfam" id="PF08534">
    <property type="entry name" value="Redoxin"/>
    <property type="match status" value="1"/>
</dbReference>
<comment type="subcellular location">
    <subcellularLocation>
        <location evidence="1">Cell envelope</location>
    </subcellularLocation>
</comment>
<gene>
    <name evidence="6" type="ORF">OH136_01865</name>
</gene>
<dbReference type="InterPro" id="IPR050553">
    <property type="entry name" value="Thioredoxin_ResA/DsbE_sf"/>
</dbReference>
<name>A0AAE3LQ92_9RHOB</name>
<feature type="signal peptide" evidence="4">
    <location>
        <begin position="1"/>
        <end position="19"/>
    </location>
</feature>
<keyword evidence="3" id="KW-0676">Redox-active center</keyword>
<dbReference type="InterPro" id="IPR017937">
    <property type="entry name" value="Thioredoxin_CS"/>
</dbReference>
<comment type="caution">
    <text evidence="6">The sequence shown here is derived from an EMBL/GenBank/DDBJ whole genome shotgun (WGS) entry which is preliminary data.</text>
</comment>
<evidence type="ECO:0000256" key="4">
    <source>
        <dbReference type="SAM" id="SignalP"/>
    </source>
</evidence>
<dbReference type="CDD" id="cd02966">
    <property type="entry name" value="TlpA_like_family"/>
    <property type="match status" value="1"/>
</dbReference>
<keyword evidence="2" id="KW-0201">Cytochrome c-type biogenesis</keyword>
<evidence type="ECO:0000256" key="3">
    <source>
        <dbReference type="ARBA" id="ARBA00023284"/>
    </source>
</evidence>
<protein>
    <submittedName>
        <fullName evidence="6">TlpA family protein disulfide reductase</fullName>
    </submittedName>
</protein>
<dbReference type="PANTHER" id="PTHR42852">
    <property type="entry name" value="THIOL:DISULFIDE INTERCHANGE PROTEIN DSBE"/>
    <property type="match status" value="1"/>
</dbReference>
<sequence>MRLLWLASLYAGAALSANAALANIADLREGMLEKLQIHDAPIAASQAIYFDPDDGEHTLAEYEGKIAVVNFWATWCAPCRVEMPSLDHLQKAFDRSDLEVVTIATGRNRLPMIEKFFAEEGLEELPILLDPKSALAKDMGVEGLPVTVVLDRNGQEIARLTGGAEWDTESALAIFNALVAE</sequence>
<dbReference type="EMBL" id="JAOYFC010000001">
    <property type="protein sequence ID" value="MCV6823289.1"/>
    <property type="molecule type" value="Genomic_DNA"/>
</dbReference>
<dbReference type="RefSeq" id="WP_263952127.1">
    <property type="nucleotide sequence ID" value="NZ_JAOYFC010000001.1"/>
</dbReference>
<dbReference type="InterPro" id="IPR013766">
    <property type="entry name" value="Thioredoxin_domain"/>
</dbReference>
<dbReference type="PROSITE" id="PS51352">
    <property type="entry name" value="THIOREDOXIN_2"/>
    <property type="match status" value="1"/>
</dbReference>
<dbReference type="PROSITE" id="PS00194">
    <property type="entry name" value="THIOREDOXIN_1"/>
    <property type="match status" value="1"/>
</dbReference>
<dbReference type="GO" id="GO:0030313">
    <property type="term" value="C:cell envelope"/>
    <property type="evidence" value="ECO:0007669"/>
    <property type="project" value="UniProtKB-SubCell"/>
</dbReference>
<dbReference type="SUPFAM" id="SSF52833">
    <property type="entry name" value="Thioredoxin-like"/>
    <property type="match status" value="1"/>
</dbReference>
<dbReference type="InterPro" id="IPR013740">
    <property type="entry name" value="Redoxin"/>
</dbReference>
<keyword evidence="4" id="KW-0732">Signal</keyword>
<accession>A0AAE3LQ92</accession>
<keyword evidence="7" id="KW-1185">Reference proteome</keyword>
<evidence type="ECO:0000313" key="7">
    <source>
        <dbReference type="Proteomes" id="UP001208041"/>
    </source>
</evidence>
<evidence type="ECO:0000259" key="5">
    <source>
        <dbReference type="PROSITE" id="PS51352"/>
    </source>
</evidence>
<evidence type="ECO:0000256" key="2">
    <source>
        <dbReference type="ARBA" id="ARBA00022748"/>
    </source>
</evidence>
<organism evidence="6 7">
    <name type="scientific">Halocynthiibacter halioticoli</name>
    <dbReference type="NCBI Taxonomy" id="2986804"/>
    <lineage>
        <taxon>Bacteria</taxon>
        <taxon>Pseudomonadati</taxon>
        <taxon>Pseudomonadota</taxon>
        <taxon>Alphaproteobacteria</taxon>
        <taxon>Rhodobacterales</taxon>
        <taxon>Paracoccaceae</taxon>
        <taxon>Halocynthiibacter</taxon>
    </lineage>
</organism>
<evidence type="ECO:0000313" key="6">
    <source>
        <dbReference type="EMBL" id="MCV6823289.1"/>
    </source>
</evidence>
<feature type="chain" id="PRO_5041998248" evidence="4">
    <location>
        <begin position="20"/>
        <end position="181"/>
    </location>
</feature>
<dbReference type="AlphaFoldDB" id="A0AAE3LQ92"/>
<dbReference type="GO" id="GO:0017004">
    <property type="term" value="P:cytochrome complex assembly"/>
    <property type="evidence" value="ECO:0007669"/>
    <property type="project" value="UniProtKB-KW"/>
</dbReference>
<dbReference type="Gene3D" id="3.40.30.10">
    <property type="entry name" value="Glutaredoxin"/>
    <property type="match status" value="1"/>
</dbReference>
<proteinExistence type="predicted"/>
<reference evidence="6" key="1">
    <citation type="submission" date="2022-10" db="EMBL/GenBank/DDBJ databases">
        <authorList>
            <person name="Yue Y."/>
        </authorList>
    </citation>
    <scope>NUCLEOTIDE SEQUENCE</scope>
    <source>
        <strain evidence="6">Z654</strain>
    </source>
</reference>